<gene>
    <name evidence="2" type="ORF">Lalb_Chr13g0292811</name>
</gene>
<sequence length="80" mass="9494">MIPWNGCKVKQIASAPRTEDCVGGKRCESACPTDFLSVRVYLWHETTLFDTFQKTPHEYVFYWKKTRDQNIKKQSLIYLF</sequence>
<keyword evidence="3" id="KW-1185">Reference proteome</keyword>
<dbReference type="AlphaFoldDB" id="A0A6A4PHN5"/>
<proteinExistence type="predicted"/>
<dbReference type="Pfam" id="PF00037">
    <property type="entry name" value="Fer4"/>
    <property type="match status" value="1"/>
</dbReference>
<dbReference type="InterPro" id="IPR017896">
    <property type="entry name" value="4Fe4S_Fe-S-bd"/>
</dbReference>
<comment type="caution">
    <text evidence="2">The sequence shown here is derived from an EMBL/GenBank/DDBJ whole genome shotgun (WGS) entry which is preliminary data.</text>
</comment>
<dbReference type="Proteomes" id="UP000447434">
    <property type="component" value="Chromosome 13"/>
</dbReference>
<evidence type="ECO:0000259" key="1">
    <source>
        <dbReference type="Pfam" id="PF00037"/>
    </source>
</evidence>
<evidence type="ECO:0000313" key="3">
    <source>
        <dbReference type="Proteomes" id="UP000447434"/>
    </source>
</evidence>
<evidence type="ECO:0000313" key="2">
    <source>
        <dbReference type="EMBL" id="KAE9600977.1"/>
    </source>
</evidence>
<accession>A0A6A4PHN5</accession>
<feature type="domain" description="4Fe-4S ferredoxin-type" evidence="1">
    <location>
        <begin position="18"/>
        <end position="36"/>
    </location>
</feature>
<name>A0A6A4PHN5_LUPAL</name>
<dbReference type="SUPFAM" id="SSF54862">
    <property type="entry name" value="4Fe-4S ferredoxins"/>
    <property type="match status" value="1"/>
</dbReference>
<reference evidence="3" key="1">
    <citation type="journal article" date="2020" name="Nat. Commun.">
        <title>Genome sequence of the cluster root forming white lupin.</title>
        <authorList>
            <person name="Hufnagel B."/>
            <person name="Marques A."/>
            <person name="Soriano A."/>
            <person name="Marques L."/>
            <person name="Divol F."/>
            <person name="Doumas P."/>
            <person name="Sallet E."/>
            <person name="Mancinotti D."/>
            <person name="Carrere S."/>
            <person name="Marande W."/>
            <person name="Arribat S."/>
            <person name="Keller J."/>
            <person name="Huneau C."/>
            <person name="Blein T."/>
            <person name="Aime D."/>
            <person name="Laguerre M."/>
            <person name="Taylor J."/>
            <person name="Schubert V."/>
            <person name="Nelson M."/>
            <person name="Geu-Flores F."/>
            <person name="Crespi M."/>
            <person name="Gallardo-Guerrero K."/>
            <person name="Delaux P.-M."/>
            <person name="Salse J."/>
            <person name="Berges H."/>
            <person name="Guyot R."/>
            <person name="Gouzy J."/>
            <person name="Peret B."/>
        </authorList>
    </citation>
    <scope>NUCLEOTIDE SEQUENCE [LARGE SCALE GENOMIC DNA]</scope>
    <source>
        <strain evidence="3">cv. Amiga</strain>
    </source>
</reference>
<dbReference type="EMBL" id="WOCE01000013">
    <property type="protein sequence ID" value="KAE9600977.1"/>
    <property type="molecule type" value="Genomic_DNA"/>
</dbReference>
<protein>
    <submittedName>
        <fullName evidence="2">Putative photosystem I</fullName>
    </submittedName>
</protein>
<dbReference type="OrthoDB" id="1329376at2759"/>
<dbReference type="Gene3D" id="3.30.70.20">
    <property type="match status" value="1"/>
</dbReference>
<organism evidence="2 3">
    <name type="scientific">Lupinus albus</name>
    <name type="common">White lupine</name>
    <name type="synonym">Lupinus termis</name>
    <dbReference type="NCBI Taxonomy" id="3870"/>
    <lineage>
        <taxon>Eukaryota</taxon>
        <taxon>Viridiplantae</taxon>
        <taxon>Streptophyta</taxon>
        <taxon>Embryophyta</taxon>
        <taxon>Tracheophyta</taxon>
        <taxon>Spermatophyta</taxon>
        <taxon>Magnoliopsida</taxon>
        <taxon>eudicotyledons</taxon>
        <taxon>Gunneridae</taxon>
        <taxon>Pentapetalae</taxon>
        <taxon>rosids</taxon>
        <taxon>fabids</taxon>
        <taxon>Fabales</taxon>
        <taxon>Fabaceae</taxon>
        <taxon>Papilionoideae</taxon>
        <taxon>50 kb inversion clade</taxon>
        <taxon>genistoids sensu lato</taxon>
        <taxon>core genistoids</taxon>
        <taxon>Genisteae</taxon>
        <taxon>Lupinus</taxon>
    </lineage>
</organism>